<dbReference type="EMBL" id="JAKZGS010000020">
    <property type="protein sequence ID" value="MCH7399772.1"/>
    <property type="molecule type" value="Genomic_DNA"/>
</dbReference>
<dbReference type="Gene3D" id="3.30.470.20">
    <property type="entry name" value="ATP-grasp fold, B domain"/>
    <property type="match status" value="1"/>
</dbReference>
<keyword evidence="1" id="KW-0436">Ligase</keyword>
<proteinExistence type="predicted"/>
<reference evidence="1" key="1">
    <citation type="submission" date="2022-03" db="EMBL/GenBank/DDBJ databases">
        <title>De novo assembled genomes of Belliella spp. (Cyclobacteriaceae) strains.</title>
        <authorList>
            <person name="Szabo A."/>
            <person name="Korponai K."/>
            <person name="Felfoldi T."/>
        </authorList>
    </citation>
    <scope>NUCLEOTIDE SEQUENCE</scope>
    <source>
        <strain evidence="1">DSM 107340</strain>
    </source>
</reference>
<keyword evidence="2" id="KW-1185">Reference proteome</keyword>
<dbReference type="Proteomes" id="UP001165488">
    <property type="component" value="Unassembled WGS sequence"/>
</dbReference>
<sequence length="406" mass="46794">MAQCFALMGWSLPVIESMQKLNKPYVVVSFPDFEGYAKEHDIPFVSYQFDEWSDTSNSLDLYEKLKPFNADVAVPLFEETVEWAGALNSIYRGDPRVLNRAFLFRNKAMMKRKALIGGLRVGLFEEVYNKEGVKNFMKRLNQANLQIDGEQDSWVHIKPFASAGTVGHRLLRSMQDIEDKCQESDFPCLAESHLPGTEFSCEAFIHGGKIRFLNITEYVKLGYSNFIPEGHHLHSKRDKIMKEMQKLVDLFGIEYGMIHPEWFLTENDELSFGEVACRIPGGHILELCGKAYDFDALGAFVLCHDPNLSEEELKEILPPLDARPNQFYGNVMIYPHKNVINKLEIPEELKEESYFLDHNLIPPYTNQKINSREGFGNHFGTVNFKGEDPDRMTELLLHYENVDFYH</sequence>
<name>A0ABS9UT19_9BACT</name>
<evidence type="ECO:0000313" key="1">
    <source>
        <dbReference type="EMBL" id="MCH7399772.1"/>
    </source>
</evidence>
<accession>A0ABS9UT19</accession>
<protein>
    <submittedName>
        <fullName evidence="1">Carboxylate--amine ligase</fullName>
    </submittedName>
</protein>
<gene>
    <name evidence="1" type="ORF">MM236_17390</name>
</gene>
<dbReference type="SUPFAM" id="SSF56059">
    <property type="entry name" value="Glutathione synthetase ATP-binding domain-like"/>
    <property type="match status" value="1"/>
</dbReference>
<evidence type="ECO:0000313" key="2">
    <source>
        <dbReference type="Proteomes" id="UP001165488"/>
    </source>
</evidence>
<dbReference type="GO" id="GO:0016874">
    <property type="term" value="F:ligase activity"/>
    <property type="evidence" value="ECO:0007669"/>
    <property type="project" value="UniProtKB-KW"/>
</dbReference>
<comment type="caution">
    <text evidence="1">The sequence shown here is derived from an EMBL/GenBank/DDBJ whole genome shotgun (WGS) entry which is preliminary data.</text>
</comment>
<organism evidence="1 2">
    <name type="scientific">Belliella calami</name>
    <dbReference type="NCBI Taxonomy" id="2923436"/>
    <lineage>
        <taxon>Bacteria</taxon>
        <taxon>Pseudomonadati</taxon>
        <taxon>Bacteroidota</taxon>
        <taxon>Cytophagia</taxon>
        <taxon>Cytophagales</taxon>
        <taxon>Cyclobacteriaceae</taxon>
        <taxon>Belliella</taxon>
    </lineage>
</organism>
<dbReference type="RefSeq" id="WP_241276267.1">
    <property type="nucleotide sequence ID" value="NZ_JAKZGS010000020.1"/>
</dbReference>